<dbReference type="GO" id="GO:0008757">
    <property type="term" value="F:S-adenosylmethionine-dependent methyltransferase activity"/>
    <property type="evidence" value="ECO:0007669"/>
    <property type="project" value="InterPro"/>
</dbReference>
<dbReference type="CDD" id="cd02440">
    <property type="entry name" value="AdoMet_MTases"/>
    <property type="match status" value="1"/>
</dbReference>
<name>A0A7K3NN60_9BACT</name>
<proteinExistence type="predicted"/>
<feature type="domain" description="Methyltransferase type 11" evidence="1">
    <location>
        <begin position="67"/>
        <end position="163"/>
    </location>
</feature>
<dbReference type="PANTHER" id="PTHR42912">
    <property type="entry name" value="METHYLTRANSFERASE"/>
    <property type="match status" value="1"/>
</dbReference>
<evidence type="ECO:0000313" key="2">
    <source>
        <dbReference type="EMBL" id="NDY57632.1"/>
    </source>
</evidence>
<accession>A0A7K3NN60</accession>
<dbReference type="RefSeq" id="WP_163302717.1">
    <property type="nucleotide sequence ID" value="NZ_JAAGRQ010000055.1"/>
</dbReference>
<keyword evidence="3" id="KW-1185">Reference proteome</keyword>
<comment type="caution">
    <text evidence="2">The sequence shown here is derived from an EMBL/GenBank/DDBJ whole genome shotgun (WGS) entry which is preliminary data.</text>
</comment>
<evidence type="ECO:0000313" key="3">
    <source>
        <dbReference type="Proteomes" id="UP000469724"/>
    </source>
</evidence>
<dbReference type="PANTHER" id="PTHR42912:SF93">
    <property type="entry name" value="N6-ADENOSINE-METHYLTRANSFERASE TMT1A"/>
    <property type="match status" value="1"/>
</dbReference>
<dbReference type="InterPro" id="IPR050508">
    <property type="entry name" value="Methyltransf_Superfamily"/>
</dbReference>
<protein>
    <submittedName>
        <fullName evidence="2">Methyltransferase domain-containing protein</fullName>
    </submittedName>
</protein>
<sequence>MAQPLSGESAPTPDTGSLAGAFRCVDRVSDPGRFVACLERLSSIPFFRDYKSESRAALGLRPGDRVLEVGCGLGLDLAALGADVGPRGLAVGLDMSRIMLERTRQAAPPRACLAFAAGDALALPFADAVFHACRVDRTLQHVADPFQALAEMARVTRPGGRVVAVEPDWGSYLLDSADPEAAGIVARTWREGFPSGRVGRSLARGMAGCGLSDIAVTPRTFVLRDFAAADAIYDIERTVAGAVAAGGLTQERGAAFLCGLVQADGLGYFFSSLTFFQVMGRLRGA</sequence>
<dbReference type="SUPFAM" id="SSF53335">
    <property type="entry name" value="S-adenosyl-L-methionine-dependent methyltransferases"/>
    <property type="match status" value="1"/>
</dbReference>
<keyword evidence="2" id="KW-0489">Methyltransferase</keyword>
<dbReference type="InterPro" id="IPR013216">
    <property type="entry name" value="Methyltransf_11"/>
</dbReference>
<dbReference type="AlphaFoldDB" id="A0A7K3NN60"/>
<reference evidence="2 3" key="1">
    <citation type="submission" date="2020-02" db="EMBL/GenBank/DDBJ databases">
        <title>Comparative genomics of sulfur disproportionating microorganisms.</title>
        <authorList>
            <person name="Ward L.M."/>
            <person name="Bertran E."/>
            <person name="Johnston D.T."/>
        </authorList>
    </citation>
    <scope>NUCLEOTIDE SEQUENCE [LARGE SCALE GENOMIC DNA]</scope>
    <source>
        <strain evidence="2 3">DSM 3696</strain>
    </source>
</reference>
<evidence type="ECO:0000259" key="1">
    <source>
        <dbReference type="Pfam" id="PF08241"/>
    </source>
</evidence>
<gene>
    <name evidence="2" type="ORF">G3N56_12920</name>
</gene>
<keyword evidence="2" id="KW-0808">Transferase</keyword>
<dbReference type="Pfam" id="PF08241">
    <property type="entry name" value="Methyltransf_11"/>
    <property type="match status" value="1"/>
</dbReference>
<dbReference type="EMBL" id="JAAGRQ010000055">
    <property type="protein sequence ID" value="NDY57632.1"/>
    <property type="molecule type" value="Genomic_DNA"/>
</dbReference>
<dbReference type="GO" id="GO:0032259">
    <property type="term" value="P:methylation"/>
    <property type="evidence" value="ECO:0007669"/>
    <property type="project" value="UniProtKB-KW"/>
</dbReference>
<dbReference type="Proteomes" id="UP000469724">
    <property type="component" value="Unassembled WGS sequence"/>
</dbReference>
<dbReference type="InterPro" id="IPR029063">
    <property type="entry name" value="SAM-dependent_MTases_sf"/>
</dbReference>
<dbReference type="Gene3D" id="3.40.50.150">
    <property type="entry name" value="Vaccinia Virus protein VP39"/>
    <property type="match status" value="1"/>
</dbReference>
<organism evidence="2 3">
    <name type="scientific">Desulfolutivibrio sulfodismutans</name>
    <dbReference type="NCBI Taxonomy" id="63561"/>
    <lineage>
        <taxon>Bacteria</taxon>
        <taxon>Pseudomonadati</taxon>
        <taxon>Thermodesulfobacteriota</taxon>
        <taxon>Desulfovibrionia</taxon>
        <taxon>Desulfovibrionales</taxon>
        <taxon>Desulfovibrionaceae</taxon>
        <taxon>Desulfolutivibrio</taxon>
    </lineage>
</organism>